<name>A0A8H4VZW6_9HELO</name>
<evidence type="ECO:0000313" key="3">
    <source>
        <dbReference type="Proteomes" id="UP000566819"/>
    </source>
</evidence>
<sequence length="173" mass="19022">MTSPFSLPAVLNPPMTSREAVVDALYRCVMAFDTADTALFDSSFMPDGVFEVNRRAMEGLPEIHDIGLALIFKLDTTHLVTNVRVHMRTGTTKAGAAEEENEASLTATVLVQHFAGGKGMEPGQKSLMSGSLYRAELTRDMDGLWKFRHLQIKSTWMQGDYSVIGGNFSEMGQ</sequence>
<dbReference type="Proteomes" id="UP000566819">
    <property type="component" value="Unassembled WGS sequence"/>
</dbReference>
<dbReference type="AlphaFoldDB" id="A0A8H4VZW6"/>
<keyword evidence="3" id="KW-1185">Reference proteome</keyword>
<dbReference type="Pfam" id="PF13577">
    <property type="entry name" value="SnoaL_4"/>
    <property type="match status" value="1"/>
</dbReference>
<gene>
    <name evidence="2" type="ORF">G7Y89_g11713</name>
</gene>
<dbReference type="InterPro" id="IPR037401">
    <property type="entry name" value="SnoaL-like"/>
</dbReference>
<dbReference type="SUPFAM" id="SSF54427">
    <property type="entry name" value="NTF2-like"/>
    <property type="match status" value="1"/>
</dbReference>
<dbReference type="InterPro" id="IPR032710">
    <property type="entry name" value="NTF2-like_dom_sf"/>
</dbReference>
<evidence type="ECO:0000313" key="2">
    <source>
        <dbReference type="EMBL" id="KAF4626445.1"/>
    </source>
</evidence>
<reference evidence="2 3" key="1">
    <citation type="submission" date="2020-03" db="EMBL/GenBank/DDBJ databases">
        <title>Draft Genome Sequence of Cudoniella acicularis.</title>
        <authorList>
            <person name="Buettner E."/>
            <person name="Kellner H."/>
        </authorList>
    </citation>
    <scope>NUCLEOTIDE SEQUENCE [LARGE SCALE GENOMIC DNA]</scope>
    <source>
        <strain evidence="2 3">DSM 108380</strain>
    </source>
</reference>
<organism evidence="2 3">
    <name type="scientific">Cudoniella acicularis</name>
    <dbReference type="NCBI Taxonomy" id="354080"/>
    <lineage>
        <taxon>Eukaryota</taxon>
        <taxon>Fungi</taxon>
        <taxon>Dikarya</taxon>
        <taxon>Ascomycota</taxon>
        <taxon>Pezizomycotina</taxon>
        <taxon>Leotiomycetes</taxon>
        <taxon>Helotiales</taxon>
        <taxon>Tricladiaceae</taxon>
        <taxon>Cudoniella</taxon>
    </lineage>
</organism>
<dbReference type="EMBL" id="JAAMPI010001151">
    <property type="protein sequence ID" value="KAF4626445.1"/>
    <property type="molecule type" value="Genomic_DNA"/>
</dbReference>
<dbReference type="Gene3D" id="3.10.450.50">
    <property type="match status" value="1"/>
</dbReference>
<accession>A0A8H4VZW6</accession>
<feature type="domain" description="SnoaL-like" evidence="1">
    <location>
        <begin position="15"/>
        <end position="150"/>
    </location>
</feature>
<protein>
    <recommendedName>
        <fullName evidence="1">SnoaL-like domain-containing protein</fullName>
    </recommendedName>
</protein>
<dbReference type="OrthoDB" id="2148716at2759"/>
<comment type="caution">
    <text evidence="2">The sequence shown here is derived from an EMBL/GenBank/DDBJ whole genome shotgun (WGS) entry which is preliminary data.</text>
</comment>
<evidence type="ECO:0000259" key="1">
    <source>
        <dbReference type="Pfam" id="PF13577"/>
    </source>
</evidence>
<proteinExistence type="predicted"/>